<evidence type="ECO:0000256" key="1">
    <source>
        <dbReference type="ARBA" id="ARBA00006847"/>
    </source>
</evidence>
<dbReference type="EMBL" id="ATHI01000015">
    <property type="protein sequence ID" value="EPR34127.1"/>
    <property type="molecule type" value="Genomic_DNA"/>
</dbReference>
<dbReference type="PROSITE" id="PS51065">
    <property type="entry name" value="NHR"/>
    <property type="match status" value="1"/>
</dbReference>
<gene>
    <name evidence="12" type="ORF">dsat_2890</name>
</gene>
<evidence type="ECO:0000256" key="8">
    <source>
        <dbReference type="ARBA" id="ARBA00023118"/>
    </source>
</evidence>
<dbReference type="InterPro" id="IPR006674">
    <property type="entry name" value="HD_domain"/>
</dbReference>
<evidence type="ECO:0000313" key="13">
    <source>
        <dbReference type="Proteomes" id="UP000014975"/>
    </source>
</evidence>
<evidence type="ECO:0000256" key="7">
    <source>
        <dbReference type="ARBA" id="ARBA00022840"/>
    </source>
</evidence>
<evidence type="ECO:0000256" key="2">
    <source>
        <dbReference type="ARBA" id="ARBA00009046"/>
    </source>
</evidence>
<feature type="domain" description="HD Cas3-type" evidence="11">
    <location>
        <begin position="13"/>
        <end position="178"/>
    </location>
</feature>
<evidence type="ECO:0000256" key="5">
    <source>
        <dbReference type="ARBA" id="ARBA00022801"/>
    </source>
</evidence>
<evidence type="ECO:0000256" key="4">
    <source>
        <dbReference type="ARBA" id="ARBA00022741"/>
    </source>
</evidence>
<dbReference type="GO" id="GO:0051607">
    <property type="term" value="P:defense response to virus"/>
    <property type="evidence" value="ECO:0007669"/>
    <property type="project" value="UniProtKB-KW"/>
</dbReference>
<dbReference type="STRING" id="1121439.dsat_2890"/>
<dbReference type="InterPro" id="IPR027417">
    <property type="entry name" value="P-loop_NTPase"/>
</dbReference>
<dbReference type="InterPro" id="IPR038257">
    <property type="entry name" value="CRISPR-assoc_Cas3_HD_sf"/>
</dbReference>
<dbReference type="InterPro" id="IPR054712">
    <property type="entry name" value="Cas3-like_dom"/>
</dbReference>
<comment type="similarity">
    <text evidence="1">In the N-terminal section; belongs to the CRISPR-associated nuclease Cas3-HD family.</text>
</comment>
<evidence type="ECO:0000259" key="11">
    <source>
        <dbReference type="PROSITE" id="PS51643"/>
    </source>
</evidence>
<evidence type="ECO:0000259" key="10">
    <source>
        <dbReference type="PROSITE" id="PS51192"/>
    </source>
</evidence>
<keyword evidence="4" id="KW-0547">Nucleotide-binding</keyword>
<dbReference type="NCBIfam" id="TIGR01596">
    <property type="entry name" value="cas3_HD"/>
    <property type="match status" value="1"/>
</dbReference>
<dbReference type="Proteomes" id="UP000014975">
    <property type="component" value="Unassembled WGS sequence"/>
</dbReference>
<feature type="domain" description="Helicase ATP-binding" evidence="10">
    <location>
        <begin position="232"/>
        <end position="435"/>
    </location>
</feature>
<dbReference type="PROSITE" id="PS51192">
    <property type="entry name" value="HELICASE_ATP_BIND_1"/>
    <property type="match status" value="1"/>
</dbReference>
<protein>
    <submittedName>
        <fullName evidence="12">CRISPR-associated HD domain protein</fullName>
    </submittedName>
</protein>
<dbReference type="SUPFAM" id="SSF109604">
    <property type="entry name" value="HD-domain/PDEase-like"/>
    <property type="match status" value="1"/>
</dbReference>
<reference evidence="12 13" key="1">
    <citation type="journal article" date="2013" name="Genome Announc.">
        <title>Draft genome sequences for three mercury-methylating, sulfate-reducing bacteria.</title>
        <authorList>
            <person name="Brown S.D."/>
            <person name="Hurt R.A.Jr."/>
            <person name="Gilmour C.C."/>
            <person name="Elias D.A."/>
        </authorList>
    </citation>
    <scope>NUCLEOTIDE SEQUENCE [LARGE SCALE GENOMIC DNA]</scope>
    <source>
        <strain evidence="12 13">DSM 16529</strain>
    </source>
</reference>
<evidence type="ECO:0000259" key="9">
    <source>
        <dbReference type="PROSITE" id="PS51065"/>
    </source>
</evidence>
<keyword evidence="8" id="KW-0051">Antiviral defense</keyword>
<dbReference type="GO" id="GO:0004386">
    <property type="term" value="F:helicase activity"/>
    <property type="evidence" value="ECO:0007669"/>
    <property type="project" value="UniProtKB-KW"/>
</dbReference>
<dbReference type="InterPro" id="IPR006573">
    <property type="entry name" value="NHR_dom"/>
</dbReference>
<evidence type="ECO:0000313" key="12">
    <source>
        <dbReference type="EMBL" id="EPR34127.1"/>
    </source>
</evidence>
<dbReference type="GO" id="GO:0016787">
    <property type="term" value="F:hydrolase activity"/>
    <property type="evidence" value="ECO:0007669"/>
    <property type="project" value="UniProtKB-KW"/>
</dbReference>
<comment type="caution">
    <text evidence="12">The sequence shown here is derived from an EMBL/GenBank/DDBJ whole genome shotgun (WGS) entry which is preliminary data.</text>
</comment>
<name>S7TAH7_9BACT</name>
<comment type="similarity">
    <text evidence="2">In the central section; belongs to the CRISPR-associated helicase Cas3 family.</text>
</comment>
<dbReference type="InterPro" id="IPR014001">
    <property type="entry name" value="Helicase_ATP-bd"/>
</dbReference>
<dbReference type="PATRIC" id="fig|1121439.3.peg.1407"/>
<dbReference type="PROSITE" id="PS51643">
    <property type="entry name" value="HD_CAS3"/>
    <property type="match status" value="1"/>
</dbReference>
<dbReference type="SUPFAM" id="SSF52540">
    <property type="entry name" value="P-loop containing nucleoside triphosphate hydrolases"/>
    <property type="match status" value="1"/>
</dbReference>
<dbReference type="CDD" id="cd17930">
    <property type="entry name" value="DEXHc_cas3"/>
    <property type="match status" value="1"/>
</dbReference>
<dbReference type="AlphaFoldDB" id="S7TAH7"/>
<organism evidence="12 13">
    <name type="scientific">Alkalidesulfovibrio alkalitolerans DSM 16529</name>
    <dbReference type="NCBI Taxonomy" id="1121439"/>
    <lineage>
        <taxon>Bacteria</taxon>
        <taxon>Pseudomonadati</taxon>
        <taxon>Thermodesulfobacteriota</taxon>
        <taxon>Desulfovibrionia</taxon>
        <taxon>Desulfovibrionales</taxon>
        <taxon>Desulfovibrionaceae</taxon>
        <taxon>Alkalidesulfovibrio</taxon>
    </lineage>
</organism>
<dbReference type="GO" id="GO:0003677">
    <property type="term" value="F:DNA binding"/>
    <property type="evidence" value="ECO:0007669"/>
    <property type="project" value="InterPro"/>
</dbReference>
<dbReference type="OrthoDB" id="9810236at2"/>
<dbReference type="GO" id="GO:0005524">
    <property type="term" value="F:ATP binding"/>
    <property type="evidence" value="ECO:0007669"/>
    <property type="project" value="UniProtKB-KW"/>
</dbReference>
<proteinExistence type="inferred from homology"/>
<dbReference type="Gene3D" id="3.40.50.300">
    <property type="entry name" value="P-loop containing nucleotide triphosphate hydrolases"/>
    <property type="match status" value="1"/>
</dbReference>
<keyword evidence="3" id="KW-0479">Metal-binding</keyword>
<dbReference type="eggNOG" id="COG1203">
    <property type="taxonomic scope" value="Bacteria"/>
</dbReference>
<keyword evidence="7" id="KW-0067">ATP-binding</keyword>
<keyword evidence="6" id="KW-0347">Helicase</keyword>
<keyword evidence="5" id="KW-0378">Hydrolase</keyword>
<dbReference type="Pfam" id="PF01966">
    <property type="entry name" value="HD"/>
    <property type="match status" value="1"/>
</dbReference>
<evidence type="ECO:0000256" key="3">
    <source>
        <dbReference type="ARBA" id="ARBA00022723"/>
    </source>
</evidence>
<dbReference type="RefSeq" id="WP_020886855.1">
    <property type="nucleotide sequence ID" value="NZ_ATHI01000015.1"/>
</dbReference>
<dbReference type="Gene3D" id="1.10.3210.30">
    <property type="match status" value="1"/>
</dbReference>
<dbReference type="SMART" id="SM00487">
    <property type="entry name" value="DEXDc"/>
    <property type="match status" value="1"/>
</dbReference>
<feature type="domain" description="NHR" evidence="9">
    <location>
        <begin position="719"/>
        <end position="766"/>
    </location>
</feature>
<dbReference type="InterPro" id="IPR006483">
    <property type="entry name" value="CRISPR-assoc_Cas3_HD"/>
</dbReference>
<dbReference type="InterPro" id="IPR006935">
    <property type="entry name" value="Helicase/UvrB_N"/>
</dbReference>
<evidence type="ECO:0000256" key="6">
    <source>
        <dbReference type="ARBA" id="ARBA00022806"/>
    </source>
</evidence>
<dbReference type="GO" id="GO:0046872">
    <property type="term" value="F:metal ion binding"/>
    <property type="evidence" value="ECO:0007669"/>
    <property type="project" value="UniProtKB-KW"/>
</dbReference>
<dbReference type="Pfam" id="PF04851">
    <property type="entry name" value="ResIII"/>
    <property type="match status" value="1"/>
</dbReference>
<dbReference type="CDD" id="cd09641">
    <property type="entry name" value="Cas3''_I"/>
    <property type="match status" value="1"/>
</dbReference>
<accession>S7TAH7</accession>
<sequence length="766" mass="84345">MLTYYARFIGEGDQVRWQRLREHLLMVARLAAAFAREANPGDRGFVRAARRAGLLHDLGKYGDAFQQRLRDAEAGRPAAAAPHARFGAALLDRDGRWDQALAVLGHHAGLHAASDFTNKVRPEDGDTGDTLLRRALDDGLRLAGRDGPVTIREGTTDRLALELRERMLFSCLVDADRSDCVRFEVGMLPTGPALDAQKLLSKLLGFIAEKARECPPGVVKECRAAVLDACLDSASLPGRLLTLAVPTGGGKTLSGMAFALKRATLRPDAVRRVVVVVPYLSIIEQNAAEYRAALGDDAILEHHSGDFASLRTVRREHDERMFSENEGDEAYAVADEDEDAHLGGLRVPDLARENWDAPVIVTTSVRFFETIFSNRPSDLRRLHNIARSVVILDEVQTLPRHLLAPLLSVMQGLAHDWGVHFVFSTATQPAFERPETAPPEDIRWAPGSLTPIIPSELYARLVRDLQRVAEPVWASSGESWSVARQAEAVRNEPRALCILNTKRQVRDLFQCLRSEADGWLVHLSTRMCAAHRLAVIRRIQEHLRQTDEPCRVISSQLVEAGVDLSFPAVMRAMGPLDAIVQAAGRCDRDGRLTAALGAPAGRLTIFEPEDGASPYPGPTSITRSMLGHLGMSLHAPAVMRRYFNELYEGELDGPGIQGLRLKFDFPAVAEAFSLIDDRTRAVLVPYGKGTGIIACLERGESPSRDLLRLAGRYQVGLYPNEFHEAERLGAIYSLDSDGRLWACRKSCYDDELGLDLRPPAAGEHVV</sequence>
<keyword evidence="13" id="KW-1185">Reference proteome</keyword>
<dbReference type="Pfam" id="PF22590">
    <property type="entry name" value="Cas3-like_C_2"/>
    <property type="match status" value="1"/>
</dbReference>